<name>A0AA40KXX8_9HYME</name>
<dbReference type="AlphaFoldDB" id="A0AA40KXX8"/>
<reference evidence="1" key="1">
    <citation type="submission" date="2021-10" db="EMBL/GenBank/DDBJ databases">
        <title>Melipona bicolor Genome sequencing and assembly.</title>
        <authorList>
            <person name="Araujo N.S."/>
            <person name="Arias M.C."/>
        </authorList>
    </citation>
    <scope>NUCLEOTIDE SEQUENCE</scope>
    <source>
        <strain evidence="1">USP_2M_L1-L4_2017</strain>
        <tissue evidence="1">Whole body</tissue>
    </source>
</reference>
<organism evidence="1 2">
    <name type="scientific">Melipona bicolor</name>
    <dbReference type="NCBI Taxonomy" id="60889"/>
    <lineage>
        <taxon>Eukaryota</taxon>
        <taxon>Metazoa</taxon>
        <taxon>Ecdysozoa</taxon>
        <taxon>Arthropoda</taxon>
        <taxon>Hexapoda</taxon>
        <taxon>Insecta</taxon>
        <taxon>Pterygota</taxon>
        <taxon>Neoptera</taxon>
        <taxon>Endopterygota</taxon>
        <taxon>Hymenoptera</taxon>
        <taxon>Apocrita</taxon>
        <taxon>Aculeata</taxon>
        <taxon>Apoidea</taxon>
        <taxon>Anthophila</taxon>
        <taxon>Apidae</taxon>
        <taxon>Melipona</taxon>
    </lineage>
</organism>
<keyword evidence="2" id="KW-1185">Reference proteome</keyword>
<gene>
    <name evidence="1" type="ORF">K0M31_001153</name>
</gene>
<dbReference type="Proteomes" id="UP001177670">
    <property type="component" value="Unassembled WGS sequence"/>
</dbReference>
<dbReference type="EMBL" id="JAHYIQ010000001">
    <property type="protein sequence ID" value="KAK1136607.1"/>
    <property type="molecule type" value="Genomic_DNA"/>
</dbReference>
<accession>A0AA40KXX8</accession>
<comment type="caution">
    <text evidence="1">The sequence shown here is derived from an EMBL/GenBank/DDBJ whole genome shotgun (WGS) entry which is preliminary data.</text>
</comment>
<evidence type="ECO:0000313" key="2">
    <source>
        <dbReference type="Proteomes" id="UP001177670"/>
    </source>
</evidence>
<protein>
    <submittedName>
        <fullName evidence="1">Uncharacterized protein</fullName>
    </submittedName>
</protein>
<sequence length="88" mass="10054">MNIKIVKCSEVIAVINGALQNSYHRTYQPNSVLTGDYIPEESNVCSGQDSISQPAILYENYTVSTRWFYSLVHPIFAIVKLQFHPKIY</sequence>
<proteinExistence type="predicted"/>
<evidence type="ECO:0000313" key="1">
    <source>
        <dbReference type="EMBL" id="KAK1136607.1"/>
    </source>
</evidence>